<accession>A0A0P6YEY7</accession>
<dbReference type="Proteomes" id="UP000050277">
    <property type="component" value="Unassembled WGS sequence"/>
</dbReference>
<evidence type="ECO:0000313" key="2">
    <source>
        <dbReference type="Proteomes" id="UP000050277"/>
    </source>
</evidence>
<comment type="caution">
    <text evidence="1">The sequence shown here is derived from an EMBL/GenBank/DDBJ whole genome shotgun (WGS) entry which is preliminary data.</text>
</comment>
<evidence type="ECO:0000313" key="1">
    <source>
        <dbReference type="EMBL" id="KPL88878.1"/>
    </source>
</evidence>
<name>A0A0P6YEY7_9CHLR</name>
<dbReference type="RefSeq" id="WP_054534191.1">
    <property type="nucleotide sequence ID" value="NZ_LGKP01000015.1"/>
</dbReference>
<gene>
    <name evidence="1" type="ORF">SE18_09420</name>
</gene>
<sequence length="124" mass="13103">MTQPPRFGRIPPDTAQLVAGLAQTVAGQVVTALPNHAGHGTRAAATEIILGIVLRDWRENENVSGLLPDDVADLRSFVQLAATLAGNDLENQGAPVFRAVLTGLMEDWLANWNAPGDPGPPGKY</sequence>
<reference evidence="1 2" key="1">
    <citation type="submission" date="2015-07" db="EMBL/GenBank/DDBJ databases">
        <title>Whole genome sequence of Herpetosiphon geysericola DSM 7119.</title>
        <authorList>
            <person name="Hemp J."/>
            <person name="Ward L.M."/>
            <person name="Pace L.A."/>
            <person name="Fischer W.W."/>
        </authorList>
    </citation>
    <scope>NUCLEOTIDE SEQUENCE [LARGE SCALE GENOMIC DNA]</scope>
    <source>
        <strain evidence="1 2">DSM 7119</strain>
    </source>
</reference>
<dbReference type="STRING" id="70996.SE18_09420"/>
<protein>
    <submittedName>
        <fullName evidence="1">Uncharacterized protein</fullName>
    </submittedName>
</protein>
<keyword evidence="2" id="KW-1185">Reference proteome</keyword>
<organism evidence="1 2">
    <name type="scientific">Herpetosiphon geysericola</name>
    <dbReference type="NCBI Taxonomy" id="70996"/>
    <lineage>
        <taxon>Bacteria</taxon>
        <taxon>Bacillati</taxon>
        <taxon>Chloroflexota</taxon>
        <taxon>Chloroflexia</taxon>
        <taxon>Herpetosiphonales</taxon>
        <taxon>Herpetosiphonaceae</taxon>
        <taxon>Herpetosiphon</taxon>
    </lineage>
</organism>
<dbReference type="AlphaFoldDB" id="A0A0P6YEY7"/>
<proteinExistence type="predicted"/>
<dbReference type="EMBL" id="LGKP01000015">
    <property type="protein sequence ID" value="KPL88878.1"/>
    <property type="molecule type" value="Genomic_DNA"/>
</dbReference>
<dbReference type="OrthoDB" id="9826611at2"/>